<sequence length="154" mass="16723">MPEDAHPPTIRPCRGPEEYPTLVEIWRSAVRATHDFLDASDFTRIESHLASDYFPAVTLTVAETDGTPAGFAGVLDGSLEMLFVSDAVRGQGVGSALLAEVVENQAVTRVDVNEQNQAARAFYLRRGFVPVGRSELDGDGRPYPIVHLTLPSDV</sequence>
<comment type="caution">
    <text evidence="4">The sequence shown here is derived from an EMBL/GenBank/DDBJ whole genome shotgun (WGS) entry which is preliminary data.</text>
</comment>
<dbReference type="Pfam" id="PF13673">
    <property type="entry name" value="Acetyltransf_10"/>
    <property type="match status" value="1"/>
</dbReference>
<keyword evidence="5" id="KW-1185">Reference proteome</keyword>
<feature type="domain" description="N-acetyltransferase" evidence="3">
    <location>
        <begin position="8"/>
        <end position="151"/>
    </location>
</feature>
<accession>A0ABS5IHU2</accession>
<dbReference type="PANTHER" id="PTHR43800">
    <property type="entry name" value="PEPTIDYL-LYSINE N-ACETYLTRANSFERASE YJAB"/>
    <property type="match status" value="1"/>
</dbReference>
<dbReference type="PANTHER" id="PTHR43800:SF1">
    <property type="entry name" value="PEPTIDYL-LYSINE N-ACETYLTRANSFERASE YJAB"/>
    <property type="match status" value="1"/>
</dbReference>
<dbReference type="EMBL" id="JAGTUK010000001">
    <property type="protein sequence ID" value="MBS0022538.1"/>
    <property type="molecule type" value="Genomic_DNA"/>
</dbReference>
<dbReference type="Gene3D" id="3.40.630.30">
    <property type="match status" value="1"/>
</dbReference>
<dbReference type="Proteomes" id="UP000678243">
    <property type="component" value="Unassembled WGS sequence"/>
</dbReference>
<dbReference type="InterPro" id="IPR000182">
    <property type="entry name" value="GNAT_dom"/>
</dbReference>
<dbReference type="RefSeq" id="WP_211539696.1">
    <property type="nucleotide sequence ID" value="NZ_JAGTUK010000001.1"/>
</dbReference>
<evidence type="ECO:0000256" key="2">
    <source>
        <dbReference type="ARBA" id="ARBA00023315"/>
    </source>
</evidence>
<name>A0ABS5IHU2_9MICO</name>
<proteinExistence type="predicted"/>
<evidence type="ECO:0000313" key="4">
    <source>
        <dbReference type="EMBL" id="MBS0022538.1"/>
    </source>
</evidence>
<evidence type="ECO:0000256" key="1">
    <source>
        <dbReference type="ARBA" id="ARBA00022679"/>
    </source>
</evidence>
<reference evidence="4 5" key="1">
    <citation type="submission" date="2021-04" db="EMBL/GenBank/DDBJ databases">
        <title>Whole genome analysis of root endophytic bacterium Microbacterium paraoxydans ku-mp colonizing RP-bio226 rice variety.</title>
        <authorList>
            <person name="Ulaganathan K."/>
            <person name="Latha B."/>
        </authorList>
    </citation>
    <scope>NUCLEOTIDE SEQUENCE [LARGE SCALE GENOMIC DNA]</scope>
    <source>
        <strain evidence="5">ku-mp</strain>
    </source>
</reference>
<keyword evidence="2 4" id="KW-0012">Acyltransferase</keyword>
<dbReference type="CDD" id="cd04301">
    <property type="entry name" value="NAT_SF"/>
    <property type="match status" value="1"/>
</dbReference>
<evidence type="ECO:0000259" key="3">
    <source>
        <dbReference type="PROSITE" id="PS51186"/>
    </source>
</evidence>
<dbReference type="EC" id="2.3.1.-" evidence="4"/>
<dbReference type="PROSITE" id="PS51186">
    <property type="entry name" value="GNAT"/>
    <property type="match status" value="1"/>
</dbReference>
<dbReference type="InterPro" id="IPR016181">
    <property type="entry name" value="Acyl_CoA_acyltransferase"/>
</dbReference>
<protein>
    <submittedName>
        <fullName evidence="4">GNAT family N-acetyltransferase</fullName>
        <ecNumber evidence="4">2.3.1.-</ecNumber>
    </submittedName>
</protein>
<dbReference type="GO" id="GO:0016746">
    <property type="term" value="F:acyltransferase activity"/>
    <property type="evidence" value="ECO:0007669"/>
    <property type="project" value="UniProtKB-KW"/>
</dbReference>
<organism evidence="4 5">
    <name type="scientific">Microbacterium paraoxydans</name>
    <dbReference type="NCBI Taxonomy" id="199592"/>
    <lineage>
        <taxon>Bacteria</taxon>
        <taxon>Bacillati</taxon>
        <taxon>Actinomycetota</taxon>
        <taxon>Actinomycetes</taxon>
        <taxon>Micrococcales</taxon>
        <taxon>Microbacteriaceae</taxon>
        <taxon>Microbacterium</taxon>
    </lineage>
</organism>
<evidence type="ECO:0000313" key="5">
    <source>
        <dbReference type="Proteomes" id="UP000678243"/>
    </source>
</evidence>
<gene>
    <name evidence="4" type="ORF">KE274_00290</name>
</gene>
<dbReference type="SUPFAM" id="SSF55729">
    <property type="entry name" value="Acyl-CoA N-acyltransferases (Nat)"/>
    <property type="match status" value="1"/>
</dbReference>
<keyword evidence="1 4" id="KW-0808">Transferase</keyword>